<feature type="region of interest" description="Disordered" evidence="1">
    <location>
        <begin position="288"/>
        <end position="341"/>
    </location>
</feature>
<dbReference type="PANTHER" id="PTHR31871">
    <property type="entry name" value="OS02G0137100 PROTEIN"/>
    <property type="match status" value="1"/>
</dbReference>
<name>A0A9Q0KSL7_9MAGN</name>
<dbReference type="InterPro" id="IPR006476">
    <property type="entry name" value="CHP01589_pln"/>
</dbReference>
<dbReference type="EMBL" id="JAMYWD010000003">
    <property type="protein sequence ID" value="KAJ4975956.1"/>
    <property type="molecule type" value="Genomic_DNA"/>
</dbReference>
<dbReference type="AlphaFoldDB" id="A0A9Q0KSL7"/>
<evidence type="ECO:0000313" key="3">
    <source>
        <dbReference type="Proteomes" id="UP001141806"/>
    </source>
</evidence>
<keyword evidence="3" id="KW-1185">Reference proteome</keyword>
<comment type="caution">
    <text evidence="2">The sequence shown here is derived from an EMBL/GenBank/DDBJ whole genome shotgun (WGS) entry which is preliminary data.</text>
</comment>
<accession>A0A9Q0KSL7</accession>
<gene>
    <name evidence="2" type="ORF">NE237_001062</name>
</gene>
<dbReference type="PANTHER" id="PTHR31871:SF1">
    <property type="entry name" value="HISTIDINE-TRNA LIGASE"/>
    <property type="match status" value="1"/>
</dbReference>
<evidence type="ECO:0000256" key="1">
    <source>
        <dbReference type="SAM" id="MobiDB-lite"/>
    </source>
</evidence>
<dbReference type="OrthoDB" id="1620396at2759"/>
<proteinExistence type="predicted"/>
<protein>
    <submittedName>
        <fullName evidence="2">Uncharacterized protein</fullName>
    </submittedName>
</protein>
<sequence>MSGGEHRRVSRQDIQLVQNLIERCLQLYMNQKEVVETLLHQAKIEPDFTELVWQKLEEENKEFFKAYHVRLVVKQQIVAFNKLLEKQAELTLVQTSASYVAEHTIPSSRMENMHHPVGPNTSSTNINDGPSVHHTMHAAADVSAHTQRTDVSPNMLSTQNSHMGMAQGMNGVVIKQEAGYSNNSAFTIGSNSNGLDMHPTIADSSVALLNGFDSNSQPLNDPLMDADTSAFGFLGQIPRSFSLSDLTADFNQSSDILESYSRSPFLTNPGDFLESPERGECLGEKRLDTISEDPGMGNVSGLLSKRDGEPSNVVESVANGGAPETRRYSDTGSGQKSGEHIPWSRSLFWQASAPH</sequence>
<organism evidence="2 3">
    <name type="scientific">Protea cynaroides</name>
    <dbReference type="NCBI Taxonomy" id="273540"/>
    <lineage>
        <taxon>Eukaryota</taxon>
        <taxon>Viridiplantae</taxon>
        <taxon>Streptophyta</taxon>
        <taxon>Embryophyta</taxon>
        <taxon>Tracheophyta</taxon>
        <taxon>Spermatophyta</taxon>
        <taxon>Magnoliopsida</taxon>
        <taxon>Proteales</taxon>
        <taxon>Proteaceae</taxon>
        <taxon>Protea</taxon>
    </lineage>
</organism>
<dbReference type="Proteomes" id="UP001141806">
    <property type="component" value="Unassembled WGS sequence"/>
</dbReference>
<evidence type="ECO:0000313" key="2">
    <source>
        <dbReference type="EMBL" id="KAJ4975956.1"/>
    </source>
</evidence>
<dbReference type="Pfam" id="PF09713">
    <property type="entry name" value="A_thal_3526"/>
    <property type="match status" value="1"/>
</dbReference>
<reference evidence="2" key="1">
    <citation type="journal article" date="2023" name="Plant J.">
        <title>The genome of the king protea, Protea cynaroides.</title>
        <authorList>
            <person name="Chang J."/>
            <person name="Duong T.A."/>
            <person name="Schoeman C."/>
            <person name="Ma X."/>
            <person name="Roodt D."/>
            <person name="Barker N."/>
            <person name="Li Z."/>
            <person name="Van de Peer Y."/>
            <person name="Mizrachi E."/>
        </authorList>
    </citation>
    <scope>NUCLEOTIDE SEQUENCE</scope>
    <source>
        <tissue evidence="2">Young leaves</tissue>
    </source>
</reference>
<dbReference type="NCBIfam" id="TIGR01589">
    <property type="entry name" value="A_thal_3526"/>
    <property type="match status" value="1"/>
</dbReference>